<dbReference type="RefSeq" id="WP_307238015.1">
    <property type="nucleotide sequence ID" value="NZ_JAUSQZ010000001.1"/>
</dbReference>
<reference evidence="3 4" key="1">
    <citation type="submission" date="2023-07" db="EMBL/GenBank/DDBJ databases">
        <title>Sequencing the genomes of 1000 actinobacteria strains.</title>
        <authorList>
            <person name="Klenk H.-P."/>
        </authorList>
    </citation>
    <scope>NUCLEOTIDE SEQUENCE [LARGE SCALE GENOMIC DNA]</scope>
    <source>
        <strain evidence="3 4">DSM 44388</strain>
    </source>
</reference>
<proteinExistence type="predicted"/>
<keyword evidence="1" id="KW-0175">Coiled coil</keyword>
<evidence type="ECO:0000313" key="4">
    <source>
        <dbReference type="Proteomes" id="UP001235712"/>
    </source>
</evidence>
<name>A0ABT9NWP0_9ACTN</name>
<keyword evidence="3" id="KW-0966">Cell projection</keyword>
<feature type="coiled-coil region" evidence="1">
    <location>
        <begin position="29"/>
        <end position="66"/>
    </location>
</feature>
<evidence type="ECO:0000256" key="2">
    <source>
        <dbReference type="SAM" id="SignalP"/>
    </source>
</evidence>
<comment type="caution">
    <text evidence="3">The sequence shown here is derived from an EMBL/GenBank/DDBJ whole genome shotgun (WGS) entry which is preliminary data.</text>
</comment>
<organism evidence="3 4">
    <name type="scientific">Kineosporia succinea</name>
    <dbReference type="NCBI Taxonomy" id="84632"/>
    <lineage>
        <taxon>Bacteria</taxon>
        <taxon>Bacillati</taxon>
        <taxon>Actinomycetota</taxon>
        <taxon>Actinomycetes</taxon>
        <taxon>Kineosporiales</taxon>
        <taxon>Kineosporiaceae</taxon>
        <taxon>Kineosporia</taxon>
    </lineage>
</organism>
<sequence>MRSRQTVAVRSLVVLPLAALLLAGCGDSADSAAEQINQLNDTANQLNDTAQQLEDATENLDLGEAEKQLQDAAGNLGEAGQAKLACSTVKAVVGTSEGGDTEAAVTQLAATVSTIFTTIGEDEGSSFDLDTVMKEECPAVHADALELVERDSLNELYSN</sequence>
<dbReference type="EMBL" id="JAUSQZ010000001">
    <property type="protein sequence ID" value="MDP9824846.1"/>
    <property type="molecule type" value="Genomic_DNA"/>
</dbReference>
<evidence type="ECO:0000313" key="3">
    <source>
        <dbReference type="EMBL" id="MDP9824846.1"/>
    </source>
</evidence>
<keyword evidence="3" id="KW-0969">Cilium</keyword>
<dbReference type="Proteomes" id="UP001235712">
    <property type="component" value="Unassembled WGS sequence"/>
</dbReference>
<gene>
    <name evidence="3" type="ORF">J2S57_000595</name>
</gene>
<dbReference type="PROSITE" id="PS51257">
    <property type="entry name" value="PROKAR_LIPOPROTEIN"/>
    <property type="match status" value="1"/>
</dbReference>
<keyword evidence="3" id="KW-0282">Flagellum</keyword>
<protein>
    <submittedName>
        <fullName evidence="3">Flagellar hook-basal body complex protein FliE</fullName>
    </submittedName>
</protein>
<feature type="chain" id="PRO_5046627916" evidence="2">
    <location>
        <begin position="33"/>
        <end position="159"/>
    </location>
</feature>
<evidence type="ECO:0000256" key="1">
    <source>
        <dbReference type="SAM" id="Coils"/>
    </source>
</evidence>
<feature type="signal peptide" evidence="2">
    <location>
        <begin position="1"/>
        <end position="32"/>
    </location>
</feature>
<accession>A0ABT9NWP0</accession>
<keyword evidence="4" id="KW-1185">Reference proteome</keyword>
<keyword evidence="2" id="KW-0732">Signal</keyword>